<keyword evidence="5" id="KW-1185">Reference proteome</keyword>
<feature type="domain" description="Histidine kinase/HSP90-like ATPase" evidence="3">
    <location>
        <begin position="22"/>
        <end position="133"/>
    </location>
</feature>
<dbReference type="OrthoDB" id="3476098at2"/>
<protein>
    <submittedName>
        <fullName evidence="4">Anti-sigma regulatory factor (Ser/Thr protein kinase)</fullName>
    </submittedName>
</protein>
<reference evidence="5" key="1">
    <citation type="submission" date="2016-10" db="EMBL/GenBank/DDBJ databases">
        <authorList>
            <person name="Varghese N."/>
            <person name="Submissions S."/>
        </authorList>
    </citation>
    <scope>NUCLEOTIDE SEQUENCE [LARGE SCALE GENOMIC DNA]</scope>
    <source>
        <strain evidence="5">DSM 43163</strain>
    </source>
</reference>
<keyword evidence="4" id="KW-0418">Kinase</keyword>
<dbReference type="Gene3D" id="3.30.565.10">
    <property type="entry name" value="Histidine kinase-like ATPase, C-terminal domain"/>
    <property type="match status" value="1"/>
</dbReference>
<dbReference type="SUPFAM" id="SSF55874">
    <property type="entry name" value="ATPase domain of HSP90 chaperone/DNA topoisomerase II/histidine kinase"/>
    <property type="match status" value="1"/>
</dbReference>
<dbReference type="RefSeq" id="WP_103936589.1">
    <property type="nucleotide sequence ID" value="NZ_FNVO01000002.1"/>
</dbReference>
<name>A0A1H5VJB9_9ACTN</name>
<keyword evidence="4" id="KW-0808">Transferase</keyword>
<keyword evidence="1" id="KW-0723">Serine/threonine-protein kinase</keyword>
<evidence type="ECO:0000259" key="3">
    <source>
        <dbReference type="Pfam" id="PF13581"/>
    </source>
</evidence>
<feature type="region of interest" description="Disordered" evidence="2">
    <location>
        <begin position="122"/>
        <end position="145"/>
    </location>
</feature>
<dbReference type="AlphaFoldDB" id="A0A1H5VJB9"/>
<sequence length="145" mass="15460">MTRMTFASEHEQTVALIRPAADDRAPGKVREWAKETLARWGLPALADDLNTVLTELVTNAWQAGAGDLLVLLEPCQDRGLVDVAVWDDAPGVPVRREPDFVAESGRGLHLVEALTTAWGVEPDPGGGPGKTVWASLRVPGDGDAS</sequence>
<evidence type="ECO:0000313" key="4">
    <source>
        <dbReference type="EMBL" id="SEF86647.1"/>
    </source>
</evidence>
<dbReference type="Pfam" id="PF13581">
    <property type="entry name" value="HATPase_c_2"/>
    <property type="match status" value="1"/>
</dbReference>
<evidence type="ECO:0000256" key="1">
    <source>
        <dbReference type="ARBA" id="ARBA00022527"/>
    </source>
</evidence>
<proteinExistence type="predicted"/>
<gene>
    <name evidence="4" type="ORF">SAMN04489712_102323</name>
</gene>
<dbReference type="InterPro" id="IPR036890">
    <property type="entry name" value="HATPase_C_sf"/>
</dbReference>
<dbReference type="PANTHER" id="PTHR35526">
    <property type="entry name" value="ANTI-SIGMA-F FACTOR RSBW-RELATED"/>
    <property type="match status" value="1"/>
</dbReference>
<evidence type="ECO:0000313" key="5">
    <source>
        <dbReference type="Proteomes" id="UP000236723"/>
    </source>
</evidence>
<dbReference type="Proteomes" id="UP000236723">
    <property type="component" value="Unassembled WGS sequence"/>
</dbReference>
<evidence type="ECO:0000256" key="2">
    <source>
        <dbReference type="SAM" id="MobiDB-lite"/>
    </source>
</evidence>
<dbReference type="GO" id="GO:0004674">
    <property type="term" value="F:protein serine/threonine kinase activity"/>
    <property type="evidence" value="ECO:0007669"/>
    <property type="project" value="UniProtKB-KW"/>
</dbReference>
<dbReference type="InterPro" id="IPR050267">
    <property type="entry name" value="Anti-sigma-factor_SerPK"/>
</dbReference>
<accession>A0A1H5VJB9</accession>
<dbReference type="PANTHER" id="PTHR35526:SF3">
    <property type="entry name" value="ANTI-SIGMA-F FACTOR RSBW"/>
    <property type="match status" value="1"/>
</dbReference>
<dbReference type="CDD" id="cd16936">
    <property type="entry name" value="HATPase_RsbW-like"/>
    <property type="match status" value="1"/>
</dbReference>
<organism evidence="4 5">
    <name type="scientific">Thermomonospora echinospora</name>
    <dbReference type="NCBI Taxonomy" id="1992"/>
    <lineage>
        <taxon>Bacteria</taxon>
        <taxon>Bacillati</taxon>
        <taxon>Actinomycetota</taxon>
        <taxon>Actinomycetes</taxon>
        <taxon>Streptosporangiales</taxon>
        <taxon>Thermomonosporaceae</taxon>
        <taxon>Thermomonospora</taxon>
    </lineage>
</organism>
<dbReference type="InterPro" id="IPR003594">
    <property type="entry name" value="HATPase_dom"/>
</dbReference>
<dbReference type="EMBL" id="FNVO01000002">
    <property type="protein sequence ID" value="SEF86647.1"/>
    <property type="molecule type" value="Genomic_DNA"/>
</dbReference>